<comment type="subcellular location">
    <subcellularLocation>
        <location evidence="1">Endomembrane system</location>
        <topology evidence="1">Multi-pass membrane protein</topology>
    </subcellularLocation>
    <subcellularLocation>
        <location evidence="7">Lysosome membrane</location>
        <topology evidence="7">Multi-pass membrane protein</topology>
    </subcellularLocation>
</comment>
<feature type="transmembrane region" description="Helical" evidence="7">
    <location>
        <begin position="201"/>
        <end position="220"/>
    </location>
</feature>
<keyword evidence="8" id="KW-1185">Reference proteome</keyword>
<reference evidence="9" key="1">
    <citation type="submission" date="2022-11" db="UniProtKB">
        <authorList>
            <consortium name="WormBaseParasite"/>
        </authorList>
    </citation>
    <scope>IDENTIFICATION</scope>
</reference>
<organism evidence="8 9">
    <name type="scientific">Panagrolaimus superbus</name>
    <dbReference type="NCBI Taxonomy" id="310955"/>
    <lineage>
        <taxon>Eukaryota</taxon>
        <taxon>Metazoa</taxon>
        <taxon>Ecdysozoa</taxon>
        <taxon>Nematoda</taxon>
        <taxon>Chromadorea</taxon>
        <taxon>Rhabditida</taxon>
        <taxon>Tylenchina</taxon>
        <taxon>Panagrolaimomorpha</taxon>
        <taxon>Panagrolaimoidea</taxon>
        <taxon>Panagrolaimidae</taxon>
        <taxon>Panagrolaimus</taxon>
    </lineage>
</organism>
<dbReference type="GO" id="GO:0012505">
    <property type="term" value="C:endomembrane system"/>
    <property type="evidence" value="ECO:0007669"/>
    <property type="project" value="UniProtKB-SubCell"/>
</dbReference>
<dbReference type="PANTHER" id="PTHR10981:SF0">
    <property type="entry name" value="BATTENIN"/>
    <property type="match status" value="1"/>
</dbReference>
<dbReference type="PRINTS" id="PR01315">
    <property type="entry name" value="BATTENIN"/>
</dbReference>
<dbReference type="GO" id="GO:0051453">
    <property type="term" value="P:regulation of intracellular pH"/>
    <property type="evidence" value="ECO:0007669"/>
    <property type="project" value="TreeGrafter"/>
</dbReference>
<dbReference type="WBParaSite" id="PSU_v2.g3519.t1">
    <property type="protein sequence ID" value="PSU_v2.g3519.t1"/>
    <property type="gene ID" value="PSU_v2.g3519"/>
</dbReference>
<dbReference type="InterPro" id="IPR036259">
    <property type="entry name" value="MFS_trans_sf"/>
</dbReference>
<dbReference type="Gene3D" id="1.20.1250.20">
    <property type="entry name" value="MFS general substrate transporter like domains"/>
    <property type="match status" value="1"/>
</dbReference>
<dbReference type="Pfam" id="PF02487">
    <property type="entry name" value="CLN3"/>
    <property type="match status" value="1"/>
</dbReference>
<keyword evidence="4 7" id="KW-0812">Transmembrane</keyword>
<feature type="transmembrane region" description="Helical" evidence="7">
    <location>
        <begin position="12"/>
        <end position="31"/>
    </location>
</feature>
<accession>A0A914YZQ9</accession>
<keyword evidence="5 7" id="KW-1133">Transmembrane helix</keyword>
<feature type="transmembrane region" description="Helical" evidence="7">
    <location>
        <begin position="62"/>
        <end position="84"/>
    </location>
</feature>
<evidence type="ECO:0000256" key="7">
    <source>
        <dbReference type="RuleBase" id="RU361113"/>
    </source>
</evidence>
<comment type="caution">
    <text evidence="7">Lacks conserved residue(s) required for the propagation of feature annotation.</text>
</comment>
<evidence type="ECO:0000313" key="8">
    <source>
        <dbReference type="Proteomes" id="UP000887577"/>
    </source>
</evidence>
<keyword evidence="6 7" id="KW-0472">Membrane</keyword>
<keyword evidence="7" id="KW-0458">Lysosome</keyword>
<dbReference type="GO" id="GO:0005765">
    <property type="term" value="C:lysosomal membrane"/>
    <property type="evidence" value="ECO:0007669"/>
    <property type="project" value="UniProtKB-SubCell"/>
</dbReference>
<feature type="transmembrane region" description="Helical" evidence="7">
    <location>
        <begin position="96"/>
        <end position="116"/>
    </location>
</feature>
<proteinExistence type="inferred from homology"/>
<evidence type="ECO:0000256" key="3">
    <source>
        <dbReference type="ARBA" id="ARBA00022448"/>
    </source>
</evidence>
<evidence type="ECO:0000256" key="4">
    <source>
        <dbReference type="ARBA" id="ARBA00022692"/>
    </source>
</evidence>
<evidence type="ECO:0000256" key="2">
    <source>
        <dbReference type="ARBA" id="ARBA00007467"/>
    </source>
</evidence>
<sequence>MQRIPFGIRHILVIICQSLGLLIVAFSTTVFASLTGVVFASLGAGIGAVNCLALSSHFPKSVIAMWSTGSGAAGITSSLSYAAFTEPHFAHFSTKTTLLIMLIIPFFYSIAYWIILDIPDTVHKIQILNPKTYLIKDVIVQKNVESNERKSADKIVETINSKENNTTPEIKNSEIVVIDKNDKKVLTFVGKLKLFVILRKFTFPIFLVYFAQFLINQGLVSNITMNSK</sequence>
<keyword evidence="3" id="KW-0813">Transport</keyword>
<name>A0A914YZQ9_9BILA</name>
<dbReference type="PANTHER" id="PTHR10981">
    <property type="entry name" value="BATTENIN"/>
    <property type="match status" value="1"/>
</dbReference>
<evidence type="ECO:0000256" key="6">
    <source>
        <dbReference type="ARBA" id="ARBA00023136"/>
    </source>
</evidence>
<dbReference type="AlphaFoldDB" id="A0A914YZQ9"/>
<protein>
    <recommendedName>
        <fullName evidence="7">Battenin</fullName>
    </recommendedName>
</protein>
<evidence type="ECO:0000256" key="5">
    <source>
        <dbReference type="ARBA" id="ARBA00022989"/>
    </source>
</evidence>
<dbReference type="SUPFAM" id="SSF103473">
    <property type="entry name" value="MFS general substrate transporter"/>
    <property type="match status" value="1"/>
</dbReference>
<dbReference type="Proteomes" id="UP000887577">
    <property type="component" value="Unplaced"/>
</dbReference>
<comment type="similarity">
    <text evidence="2 7">Belongs to the battenin family.</text>
</comment>
<dbReference type="GO" id="GO:0007040">
    <property type="term" value="P:lysosome organization"/>
    <property type="evidence" value="ECO:0007669"/>
    <property type="project" value="TreeGrafter"/>
</dbReference>
<evidence type="ECO:0000313" key="9">
    <source>
        <dbReference type="WBParaSite" id="PSU_v2.g3519.t1"/>
    </source>
</evidence>
<dbReference type="InterPro" id="IPR003492">
    <property type="entry name" value="Battenin_disease_Cln3"/>
</dbReference>
<evidence type="ECO:0000256" key="1">
    <source>
        <dbReference type="ARBA" id="ARBA00004127"/>
    </source>
</evidence>